<dbReference type="GO" id="GO:0009307">
    <property type="term" value="P:DNA restriction-modification system"/>
    <property type="evidence" value="ECO:0007669"/>
    <property type="project" value="InterPro"/>
</dbReference>
<dbReference type="GO" id="GO:0043565">
    <property type="term" value="F:sequence-specific DNA binding"/>
    <property type="evidence" value="ECO:0007669"/>
    <property type="project" value="TreeGrafter"/>
</dbReference>
<accession>A0A0R1ZMR4</accession>
<dbReference type="SUPFAM" id="SSF53335">
    <property type="entry name" value="S-adenosyl-L-methionine-dependent methyltransferases"/>
    <property type="match status" value="2"/>
</dbReference>
<keyword evidence="3 7" id="KW-0489">Methyltransferase</keyword>
<evidence type="ECO:0000256" key="2">
    <source>
        <dbReference type="ARBA" id="ARBA00011900"/>
    </source>
</evidence>
<evidence type="ECO:0000256" key="1">
    <source>
        <dbReference type="ARBA" id="ARBA00006594"/>
    </source>
</evidence>
<dbReference type="GO" id="GO:1904047">
    <property type="term" value="F:S-adenosyl-L-methionine binding"/>
    <property type="evidence" value="ECO:0007669"/>
    <property type="project" value="TreeGrafter"/>
</dbReference>
<dbReference type="Gene3D" id="1.10.1020.10">
    <property type="entry name" value="Adenine-specific Methyltransferase, Domain 2"/>
    <property type="match status" value="1"/>
</dbReference>
<organism evidence="8 9">
    <name type="scientific">Lacticaseibacillus sharpeae JCM 1186 = DSM 20505</name>
    <dbReference type="NCBI Taxonomy" id="1291052"/>
    <lineage>
        <taxon>Bacteria</taxon>
        <taxon>Bacillati</taxon>
        <taxon>Bacillota</taxon>
        <taxon>Bacilli</taxon>
        <taxon>Lactobacillales</taxon>
        <taxon>Lactobacillaceae</taxon>
        <taxon>Lacticaseibacillus</taxon>
    </lineage>
</organism>
<dbReference type="GO" id="GO:0032259">
    <property type="term" value="P:methylation"/>
    <property type="evidence" value="ECO:0007669"/>
    <property type="project" value="UniProtKB-KW"/>
</dbReference>
<dbReference type="EC" id="2.1.1.72" evidence="2 7"/>
<dbReference type="Gene3D" id="3.40.50.150">
    <property type="entry name" value="Vaccinia Virus protein VP39"/>
    <property type="match status" value="3"/>
</dbReference>
<dbReference type="PANTHER" id="PTHR30481:SF3">
    <property type="entry name" value="DNA ADENINE METHYLASE"/>
    <property type="match status" value="1"/>
</dbReference>
<dbReference type="PROSITE" id="PS00092">
    <property type="entry name" value="N6_MTASE"/>
    <property type="match status" value="2"/>
</dbReference>
<keyword evidence="9" id="KW-1185">Reference proteome</keyword>
<keyword evidence="5 7" id="KW-0949">S-adenosyl-L-methionine</keyword>
<dbReference type="InterPro" id="IPR029063">
    <property type="entry name" value="SAM-dependent_MTases_sf"/>
</dbReference>
<dbReference type="STRING" id="1291052.FC18_GL001033"/>
<comment type="similarity">
    <text evidence="1 7">Belongs to the N(4)/N(6)-methyltransferase family.</text>
</comment>
<gene>
    <name evidence="8" type="ORF">FC18_GL001033</name>
</gene>
<dbReference type="PANTHER" id="PTHR30481">
    <property type="entry name" value="DNA ADENINE METHYLASE"/>
    <property type="match status" value="1"/>
</dbReference>
<evidence type="ECO:0000313" key="9">
    <source>
        <dbReference type="Proteomes" id="UP000051679"/>
    </source>
</evidence>
<dbReference type="InterPro" id="IPR002052">
    <property type="entry name" value="DNA_methylase_N6_adenine_CS"/>
</dbReference>
<evidence type="ECO:0000256" key="5">
    <source>
        <dbReference type="ARBA" id="ARBA00022691"/>
    </source>
</evidence>
<dbReference type="PRINTS" id="PR00505">
    <property type="entry name" value="D12N6MTFRASE"/>
</dbReference>
<evidence type="ECO:0000313" key="8">
    <source>
        <dbReference type="EMBL" id="KRM55765.1"/>
    </source>
</evidence>
<dbReference type="PATRIC" id="fig|1291052.5.peg.1046"/>
<dbReference type="NCBIfam" id="TIGR00571">
    <property type="entry name" value="dam"/>
    <property type="match status" value="1"/>
</dbReference>
<dbReference type="Proteomes" id="UP000051679">
    <property type="component" value="Unassembled WGS sequence"/>
</dbReference>
<dbReference type="Pfam" id="PF02086">
    <property type="entry name" value="MethyltransfD12"/>
    <property type="match status" value="2"/>
</dbReference>
<evidence type="ECO:0000256" key="6">
    <source>
        <dbReference type="ARBA" id="ARBA00047942"/>
    </source>
</evidence>
<sequence>MTEDNVAKPILKWAGGKGQMLEILSENLPLTYNNYIEPFFGGGALFFNLEPKKSIIADANAEIINLYQTVAKDVESLISALAKYKYDKDMFYEVRSQDTQTLSNVERAARTIYLNKTDFNGLYRVNRKGEFNVPFGKYKNPKILDEANLRAASRALKDATIVEGDYLDVLAKYAQPGDLIFLDPPYMPVSKYADFKRYTANQFGEEDQKKLAAEVQRLTDLGCHILLTNSNHPLIQQLYAQYHCEVVQTKRMISSKSATRSGEDILVRNYELDHELVPSTANFLHQASEYPSTRYMGSKEKLLPYIAAAAEKLQFDSVLDLFSGSGTVSYLFKAMGKQVYSNDFMTFSSTFTKAMIENNNVSLSDETLERVMQTPRTNDEFVETIFKDLYFDDIDNLFIDTIRANLSSVSNEYERAIVTAALVRACMKKRPRGIFTYTGNRYDDGRRDLQITLQQQFIEAARDINAAIFDNSQKNVAFNSDALELEETADLIYMDPPYFSKLSDNDYVRRYHFVEGIARNWQGVTIQEHTKTKKFKNYVTPFSTQKGTYEAFEFLFHKYRNQKIILSYSSNSLPTKTELLSMLEKEFSSVQLFSVNHKYSFANQTKNIKNNQVKEYLFIAQ</sequence>
<dbReference type="EMBL" id="AYYO01000013">
    <property type="protein sequence ID" value="KRM55765.1"/>
    <property type="molecule type" value="Genomic_DNA"/>
</dbReference>
<protein>
    <recommendedName>
        <fullName evidence="2 7">Site-specific DNA-methyltransferase (adenine-specific)</fullName>
        <ecNumber evidence="2 7">2.1.1.72</ecNumber>
    </recommendedName>
</protein>
<comment type="caution">
    <text evidence="8">The sequence shown here is derived from an EMBL/GenBank/DDBJ whole genome shotgun (WGS) entry which is preliminary data.</text>
</comment>
<proteinExistence type="inferred from homology"/>
<dbReference type="GO" id="GO:0009007">
    <property type="term" value="F:site-specific DNA-methyltransferase (adenine-specific) activity"/>
    <property type="evidence" value="ECO:0007669"/>
    <property type="project" value="UniProtKB-UniRule"/>
</dbReference>
<reference evidence="8 9" key="1">
    <citation type="journal article" date="2015" name="Genome Announc.">
        <title>Expanding the biotechnology potential of lactobacilli through comparative genomics of 213 strains and associated genera.</title>
        <authorList>
            <person name="Sun Z."/>
            <person name="Harris H.M."/>
            <person name="McCann A."/>
            <person name="Guo C."/>
            <person name="Argimon S."/>
            <person name="Zhang W."/>
            <person name="Yang X."/>
            <person name="Jeffery I.B."/>
            <person name="Cooney J.C."/>
            <person name="Kagawa T.F."/>
            <person name="Liu W."/>
            <person name="Song Y."/>
            <person name="Salvetti E."/>
            <person name="Wrobel A."/>
            <person name="Rasinkangas P."/>
            <person name="Parkhill J."/>
            <person name="Rea M.C."/>
            <person name="O'Sullivan O."/>
            <person name="Ritari J."/>
            <person name="Douillard F.P."/>
            <person name="Paul Ross R."/>
            <person name="Yang R."/>
            <person name="Briner A.E."/>
            <person name="Felis G.E."/>
            <person name="de Vos W.M."/>
            <person name="Barrangou R."/>
            <person name="Klaenhammer T.R."/>
            <person name="Caufield P.W."/>
            <person name="Cui Y."/>
            <person name="Zhang H."/>
            <person name="O'Toole P.W."/>
        </authorList>
    </citation>
    <scope>NUCLEOTIDE SEQUENCE [LARGE SCALE GENOMIC DNA]</scope>
    <source>
        <strain evidence="8 9">DSM 20505</strain>
    </source>
</reference>
<comment type="catalytic activity">
    <reaction evidence="6 7">
        <text>a 2'-deoxyadenosine in DNA + S-adenosyl-L-methionine = an N(6)-methyl-2'-deoxyadenosine in DNA + S-adenosyl-L-homocysteine + H(+)</text>
        <dbReference type="Rhea" id="RHEA:15197"/>
        <dbReference type="Rhea" id="RHEA-COMP:12418"/>
        <dbReference type="Rhea" id="RHEA-COMP:12419"/>
        <dbReference type="ChEBI" id="CHEBI:15378"/>
        <dbReference type="ChEBI" id="CHEBI:57856"/>
        <dbReference type="ChEBI" id="CHEBI:59789"/>
        <dbReference type="ChEBI" id="CHEBI:90615"/>
        <dbReference type="ChEBI" id="CHEBI:90616"/>
        <dbReference type="EC" id="2.1.1.72"/>
    </reaction>
</comment>
<dbReference type="InterPro" id="IPR012327">
    <property type="entry name" value="MeTrfase_D12"/>
</dbReference>
<evidence type="ECO:0000256" key="3">
    <source>
        <dbReference type="ARBA" id="ARBA00022603"/>
    </source>
</evidence>
<dbReference type="InterPro" id="IPR023095">
    <property type="entry name" value="Ade_MeTrfase_dom_2"/>
</dbReference>
<dbReference type="GO" id="GO:0006298">
    <property type="term" value="P:mismatch repair"/>
    <property type="evidence" value="ECO:0007669"/>
    <property type="project" value="TreeGrafter"/>
</dbReference>
<evidence type="ECO:0000256" key="4">
    <source>
        <dbReference type="ARBA" id="ARBA00022679"/>
    </source>
</evidence>
<name>A0A0R1ZMR4_9LACO</name>
<evidence type="ECO:0000256" key="7">
    <source>
        <dbReference type="RuleBase" id="RU361257"/>
    </source>
</evidence>
<dbReference type="AlphaFoldDB" id="A0A0R1ZMR4"/>
<keyword evidence="4 7" id="KW-0808">Transferase</keyword>